<reference evidence="2 3" key="1">
    <citation type="submission" date="2016-02" db="EMBL/GenBank/DDBJ databases">
        <title>Draft Genome for Tepidibacillus decaturensis nov. sp. Strain Z9, an Anaerobic, Moderately Thermophilic and Heterotrophic Bacterium from Deep Subsurface of the Illinois Basin, USA.</title>
        <authorList>
            <person name="Dong Y."/>
            <person name="Chang J.Y."/>
            <person name="Sanford R."/>
            <person name="Fouke B.W."/>
        </authorList>
    </citation>
    <scope>NUCLEOTIDE SEQUENCE [LARGE SCALE GENOMIC DNA]</scope>
    <source>
        <strain evidence="2 3">Z9</strain>
    </source>
</reference>
<name>A0A135L105_9BACI</name>
<keyword evidence="1" id="KW-1133">Transmembrane helix</keyword>
<protein>
    <submittedName>
        <fullName evidence="2">Uncharacterized protein</fullName>
    </submittedName>
</protein>
<dbReference type="Proteomes" id="UP000070352">
    <property type="component" value="Unassembled WGS sequence"/>
</dbReference>
<dbReference type="STRING" id="1413211.U473_00120"/>
<evidence type="ECO:0000313" key="2">
    <source>
        <dbReference type="EMBL" id="KXG42625.1"/>
    </source>
</evidence>
<dbReference type="AlphaFoldDB" id="A0A135L105"/>
<dbReference type="OrthoDB" id="1954175at2"/>
<dbReference type="EMBL" id="LSKU01000001">
    <property type="protein sequence ID" value="KXG42625.1"/>
    <property type="molecule type" value="Genomic_DNA"/>
</dbReference>
<evidence type="ECO:0000313" key="3">
    <source>
        <dbReference type="Proteomes" id="UP000070352"/>
    </source>
</evidence>
<keyword evidence="1" id="KW-0472">Membrane</keyword>
<comment type="caution">
    <text evidence="2">The sequence shown here is derived from an EMBL/GenBank/DDBJ whole genome shotgun (WGS) entry which is preliminary data.</text>
</comment>
<sequence>MKQKRIIIILPIVLILIAVIFKGYYAIKQESIIQYDTIIPDDVNFIDAEKSPNFYYTLSINVNKIKKEEYNSLQYNLKIEPKRNDVVYNKVIATAFLDKNMIDILAIKSSLVFGTDISENILINANDPKNKGLIIGRTTWISNRTEKEKVMIGIKKPIKLKVKWEDGEEYVILNSDNMVINMYD</sequence>
<organism evidence="2 3">
    <name type="scientific">Tepidibacillus decaturensis</name>
    <dbReference type="NCBI Taxonomy" id="1413211"/>
    <lineage>
        <taxon>Bacteria</taxon>
        <taxon>Bacillati</taxon>
        <taxon>Bacillota</taxon>
        <taxon>Bacilli</taxon>
        <taxon>Bacillales</taxon>
        <taxon>Bacillaceae</taxon>
        <taxon>Tepidibacillus</taxon>
    </lineage>
</organism>
<proteinExistence type="predicted"/>
<gene>
    <name evidence="2" type="ORF">U473_00120</name>
</gene>
<accession>A0A135L105</accession>
<evidence type="ECO:0000256" key="1">
    <source>
        <dbReference type="SAM" id="Phobius"/>
    </source>
</evidence>
<keyword evidence="1" id="KW-0812">Transmembrane</keyword>
<dbReference type="RefSeq" id="WP_068722263.1">
    <property type="nucleotide sequence ID" value="NZ_LSKU01000001.1"/>
</dbReference>
<feature type="transmembrane region" description="Helical" evidence="1">
    <location>
        <begin position="7"/>
        <end position="27"/>
    </location>
</feature>
<keyword evidence="3" id="KW-1185">Reference proteome</keyword>